<protein>
    <submittedName>
        <fullName evidence="1">Uncharacterized protein</fullName>
    </submittedName>
</protein>
<sequence>GRQDDVDFIGIELFHVCRCQQEDAAKGVFLGPW</sequence>
<accession>A0A0F9F622</accession>
<evidence type="ECO:0000313" key="1">
    <source>
        <dbReference type="EMBL" id="KKL73916.1"/>
    </source>
</evidence>
<dbReference type="AlphaFoldDB" id="A0A0F9F622"/>
<feature type="non-terminal residue" evidence="1">
    <location>
        <position position="1"/>
    </location>
</feature>
<gene>
    <name evidence="1" type="ORF">LCGC14_2070090</name>
</gene>
<proteinExistence type="predicted"/>
<name>A0A0F9F622_9ZZZZ</name>
<organism evidence="1">
    <name type="scientific">marine sediment metagenome</name>
    <dbReference type="NCBI Taxonomy" id="412755"/>
    <lineage>
        <taxon>unclassified sequences</taxon>
        <taxon>metagenomes</taxon>
        <taxon>ecological metagenomes</taxon>
    </lineage>
</organism>
<reference evidence="1" key="1">
    <citation type="journal article" date="2015" name="Nature">
        <title>Complex archaea that bridge the gap between prokaryotes and eukaryotes.</title>
        <authorList>
            <person name="Spang A."/>
            <person name="Saw J.H."/>
            <person name="Jorgensen S.L."/>
            <person name="Zaremba-Niedzwiedzka K."/>
            <person name="Martijn J."/>
            <person name="Lind A.E."/>
            <person name="van Eijk R."/>
            <person name="Schleper C."/>
            <person name="Guy L."/>
            <person name="Ettema T.J."/>
        </authorList>
    </citation>
    <scope>NUCLEOTIDE SEQUENCE</scope>
</reference>
<comment type="caution">
    <text evidence="1">The sequence shown here is derived from an EMBL/GenBank/DDBJ whole genome shotgun (WGS) entry which is preliminary data.</text>
</comment>
<dbReference type="EMBL" id="LAZR01024817">
    <property type="protein sequence ID" value="KKL73916.1"/>
    <property type="molecule type" value="Genomic_DNA"/>
</dbReference>